<dbReference type="Gene3D" id="3.90.1580.10">
    <property type="entry name" value="paralog of FGE (formylglycine-generating enzyme)"/>
    <property type="match status" value="1"/>
</dbReference>
<name>A0A7Y6C208_9BACL</name>
<gene>
    <name evidence="2" type="ORF">HP552_28380</name>
</gene>
<dbReference type="InterPro" id="IPR016187">
    <property type="entry name" value="CTDL_fold"/>
</dbReference>
<dbReference type="GO" id="GO:0120147">
    <property type="term" value="F:formylglycine-generating oxidase activity"/>
    <property type="evidence" value="ECO:0007669"/>
    <property type="project" value="TreeGrafter"/>
</dbReference>
<feature type="domain" description="Sulfatase-modifying factor enzyme-like" evidence="1">
    <location>
        <begin position="5"/>
        <end position="95"/>
    </location>
</feature>
<dbReference type="PANTHER" id="PTHR23150">
    <property type="entry name" value="SULFATASE MODIFYING FACTOR 1, 2"/>
    <property type="match status" value="1"/>
</dbReference>
<evidence type="ECO:0000313" key="2">
    <source>
        <dbReference type="EMBL" id="NUU79124.1"/>
    </source>
</evidence>
<evidence type="ECO:0000313" key="3">
    <source>
        <dbReference type="Proteomes" id="UP000526125"/>
    </source>
</evidence>
<dbReference type="PANTHER" id="PTHR23150:SF19">
    <property type="entry name" value="FORMYLGLYCINE-GENERATING ENZYME"/>
    <property type="match status" value="1"/>
</dbReference>
<reference evidence="2 3" key="1">
    <citation type="submission" date="2020-05" db="EMBL/GenBank/DDBJ databases">
        <title>Genome Sequencing of Type Strains.</title>
        <authorList>
            <person name="Lemaire J.F."/>
            <person name="Inderbitzin P."/>
            <person name="Gregorio O.A."/>
            <person name="Collins S.B."/>
            <person name="Wespe N."/>
            <person name="Knight-Connoni V."/>
        </authorList>
    </citation>
    <scope>NUCLEOTIDE SEQUENCE [LARGE SCALE GENOMIC DNA]</scope>
    <source>
        <strain evidence="2 3">LMG 21957</strain>
    </source>
</reference>
<organism evidence="2 3">
    <name type="scientific">Paenibacillus xylanilyticus</name>
    <dbReference type="NCBI Taxonomy" id="248903"/>
    <lineage>
        <taxon>Bacteria</taxon>
        <taxon>Bacillati</taxon>
        <taxon>Bacillota</taxon>
        <taxon>Bacilli</taxon>
        <taxon>Bacillales</taxon>
        <taxon>Paenibacillaceae</taxon>
        <taxon>Paenibacillus</taxon>
    </lineage>
</organism>
<accession>A0A7Y6C208</accession>
<evidence type="ECO:0000259" key="1">
    <source>
        <dbReference type="Pfam" id="PF03781"/>
    </source>
</evidence>
<comment type="caution">
    <text evidence="2">The sequence shown here is derived from an EMBL/GenBank/DDBJ whole genome shotgun (WGS) entry which is preliminary data.</text>
</comment>
<dbReference type="InterPro" id="IPR005532">
    <property type="entry name" value="SUMF_dom"/>
</dbReference>
<protein>
    <submittedName>
        <fullName evidence="2">SUMF1/EgtB/PvdO family nonheme iron enzyme</fullName>
    </submittedName>
</protein>
<sequence length="99" mass="11082">MVAVGTAPVDEYEPNGYGIYNMAGNVWEWCVDVFNPYYHQQTPNINPLGNRGGHMRSMRGGSYLCHDSYCNRYRVAVRNKNTPDSSSGNVGFRCAANQI</sequence>
<dbReference type="InterPro" id="IPR051043">
    <property type="entry name" value="Sulfatase_Mod_Factor_Kinase"/>
</dbReference>
<proteinExistence type="predicted"/>
<dbReference type="AlphaFoldDB" id="A0A7Y6C208"/>
<dbReference type="Proteomes" id="UP000526125">
    <property type="component" value="Unassembled WGS sequence"/>
</dbReference>
<keyword evidence="3" id="KW-1185">Reference proteome</keyword>
<dbReference type="InterPro" id="IPR042095">
    <property type="entry name" value="SUMF_sf"/>
</dbReference>
<dbReference type="Pfam" id="PF03781">
    <property type="entry name" value="FGE-sulfatase"/>
    <property type="match status" value="1"/>
</dbReference>
<dbReference type="EMBL" id="JABMCB010000202">
    <property type="protein sequence ID" value="NUU79124.1"/>
    <property type="molecule type" value="Genomic_DNA"/>
</dbReference>
<dbReference type="SUPFAM" id="SSF56436">
    <property type="entry name" value="C-type lectin-like"/>
    <property type="match status" value="1"/>
</dbReference>